<dbReference type="PANTHER" id="PTHR24223">
    <property type="entry name" value="ATP-BINDING CASSETTE SUB-FAMILY C"/>
    <property type="match status" value="1"/>
</dbReference>
<dbReference type="InterPro" id="IPR003593">
    <property type="entry name" value="AAA+_ATPase"/>
</dbReference>
<dbReference type="Proteomes" id="UP001220256">
    <property type="component" value="Unassembled WGS sequence"/>
</dbReference>
<evidence type="ECO:0000313" key="8">
    <source>
        <dbReference type="EMBL" id="KAJ5259875.1"/>
    </source>
</evidence>
<dbReference type="Gene3D" id="3.40.50.300">
    <property type="entry name" value="P-loop containing nucleotide triphosphate hydrolases"/>
    <property type="match status" value="1"/>
</dbReference>
<comment type="subcellular location">
    <subcellularLocation>
        <location evidence="1">Membrane</location>
        <topology evidence="1">Multi-pass membrane protein</topology>
    </subcellularLocation>
</comment>
<dbReference type="InterPro" id="IPR036640">
    <property type="entry name" value="ABC1_TM_sf"/>
</dbReference>
<keyword evidence="2" id="KW-0812">Transmembrane</keyword>
<feature type="non-terminal residue" evidence="8">
    <location>
        <position position="1"/>
    </location>
</feature>
<dbReference type="SUPFAM" id="SSF90123">
    <property type="entry name" value="ABC transporter transmembrane region"/>
    <property type="match status" value="1"/>
</dbReference>
<dbReference type="PANTHER" id="PTHR24223:SF399">
    <property type="entry name" value="ABC TRANSPORTER ATNG"/>
    <property type="match status" value="1"/>
</dbReference>
<keyword evidence="5" id="KW-1133">Transmembrane helix</keyword>
<dbReference type="PROSITE" id="PS50893">
    <property type="entry name" value="ABC_TRANSPORTER_2"/>
    <property type="match status" value="1"/>
</dbReference>
<protein>
    <recommendedName>
        <fullName evidence="7">ABC transporter domain-containing protein</fullName>
    </recommendedName>
</protein>
<dbReference type="InterPro" id="IPR003439">
    <property type="entry name" value="ABC_transporter-like_ATP-bd"/>
</dbReference>
<evidence type="ECO:0000256" key="1">
    <source>
        <dbReference type="ARBA" id="ARBA00004141"/>
    </source>
</evidence>
<dbReference type="InterPro" id="IPR027417">
    <property type="entry name" value="P-loop_NTPase"/>
</dbReference>
<dbReference type="InterPro" id="IPR050173">
    <property type="entry name" value="ABC_transporter_C-like"/>
</dbReference>
<evidence type="ECO:0000313" key="9">
    <source>
        <dbReference type="Proteomes" id="UP001220256"/>
    </source>
</evidence>
<evidence type="ECO:0000256" key="6">
    <source>
        <dbReference type="ARBA" id="ARBA00023136"/>
    </source>
</evidence>
<sequence>YILYTGFGWTSHYVESVHDSLNVSRKPYYLLCCVQRWLTIVLDLFVARIAIILVAFATNIRGSGSTGYHGVALYQIVTFSTTLQTLVTEWPKVEITLGASYQSYENLPNETGYVSDKCPAKGAIVFNGVTVSYDPSTDPVLKDINLSKTPGGKVAICRTGSGKSSLVSTLLRMLELQSGSICVHDIDISTIIRQAVRARFNPLPQDPFFLQGTVRENLDSLRVAADERLVQAHQSVRIWDFCESRGVLDEDMSEGTLSHGQRQLFCLVRAVINPGSVLIMDEMGGSVDADTDALIHEVLQKEIEACTVIAVVHKLYNSEVAVIFLHELNGQTGSSRIKALPPGPLRC</sequence>
<comment type="caution">
    <text evidence="8">The sequence shown here is derived from an EMBL/GenBank/DDBJ whole genome shotgun (WGS) entry which is preliminary data.</text>
</comment>
<keyword evidence="6" id="KW-0472">Membrane</keyword>
<dbReference type="SUPFAM" id="SSF52540">
    <property type="entry name" value="P-loop containing nucleoside triphosphate hydrolases"/>
    <property type="match status" value="1"/>
</dbReference>
<proteinExistence type="predicted"/>
<evidence type="ECO:0000256" key="5">
    <source>
        <dbReference type="ARBA" id="ARBA00022989"/>
    </source>
</evidence>
<dbReference type="EMBL" id="JAPVEB010000008">
    <property type="protein sequence ID" value="KAJ5259875.1"/>
    <property type="molecule type" value="Genomic_DNA"/>
</dbReference>
<organism evidence="8 9">
    <name type="scientific">Penicillium chrysogenum</name>
    <name type="common">Penicillium notatum</name>
    <dbReference type="NCBI Taxonomy" id="5076"/>
    <lineage>
        <taxon>Eukaryota</taxon>
        <taxon>Fungi</taxon>
        <taxon>Dikarya</taxon>
        <taxon>Ascomycota</taxon>
        <taxon>Pezizomycotina</taxon>
        <taxon>Eurotiomycetes</taxon>
        <taxon>Eurotiomycetidae</taxon>
        <taxon>Eurotiales</taxon>
        <taxon>Aspergillaceae</taxon>
        <taxon>Penicillium</taxon>
        <taxon>Penicillium chrysogenum species complex</taxon>
    </lineage>
</organism>
<dbReference type="PROSITE" id="PS00211">
    <property type="entry name" value="ABC_TRANSPORTER_1"/>
    <property type="match status" value="1"/>
</dbReference>
<dbReference type="Gene3D" id="1.20.1560.10">
    <property type="entry name" value="ABC transporter type 1, transmembrane domain"/>
    <property type="match status" value="1"/>
</dbReference>
<reference evidence="8 9" key="1">
    <citation type="journal article" date="2023" name="IMA Fungus">
        <title>Comparative genomic study of the Penicillium genus elucidates a diverse pangenome and 15 lateral gene transfer events.</title>
        <authorList>
            <person name="Petersen C."/>
            <person name="Sorensen T."/>
            <person name="Nielsen M.R."/>
            <person name="Sondergaard T.E."/>
            <person name="Sorensen J.L."/>
            <person name="Fitzpatrick D.A."/>
            <person name="Frisvad J.C."/>
            <person name="Nielsen K.L."/>
        </authorList>
    </citation>
    <scope>NUCLEOTIDE SEQUENCE [LARGE SCALE GENOMIC DNA]</scope>
    <source>
        <strain evidence="8 9">IBT 3361</strain>
    </source>
</reference>
<keyword evidence="4" id="KW-0067">ATP-binding</keyword>
<dbReference type="Pfam" id="PF00005">
    <property type="entry name" value="ABC_tran"/>
    <property type="match status" value="1"/>
</dbReference>
<dbReference type="SMART" id="SM00382">
    <property type="entry name" value="AAA"/>
    <property type="match status" value="1"/>
</dbReference>
<evidence type="ECO:0000259" key="7">
    <source>
        <dbReference type="PROSITE" id="PS50893"/>
    </source>
</evidence>
<evidence type="ECO:0000256" key="3">
    <source>
        <dbReference type="ARBA" id="ARBA00022741"/>
    </source>
</evidence>
<evidence type="ECO:0000256" key="2">
    <source>
        <dbReference type="ARBA" id="ARBA00022692"/>
    </source>
</evidence>
<feature type="domain" description="ABC transporter" evidence="7">
    <location>
        <begin position="124"/>
        <end position="345"/>
    </location>
</feature>
<keyword evidence="3" id="KW-0547">Nucleotide-binding</keyword>
<keyword evidence="9" id="KW-1185">Reference proteome</keyword>
<dbReference type="InterPro" id="IPR017871">
    <property type="entry name" value="ABC_transporter-like_CS"/>
</dbReference>
<accession>A0ABQ8W8P6</accession>
<evidence type="ECO:0000256" key="4">
    <source>
        <dbReference type="ARBA" id="ARBA00022840"/>
    </source>
</evidence>
<gene>
    <name evidence="8" type="ORF">N7505_009256</name>
</gene>
<name>A0ABQ8W8P6_PENCH</name>